<dbReference type="AlphaFoldDB" id="A0AA88ABN0"/>
<dbReference type="InterPro" id="IPR020843">
    <property type="entry name" value="ER"/>
</dbReference>
<dbReference type="PANTHER" id="PTHR44013">
    <property type="entry name" value="ZINC-TYPE ALCOHOL DEHYDROGENASE-LIKE PROTEIN C16A3.02C"/>
    <property type="match status" value="1"/>
</dbReference>
<dbReference type="Pfam" id="PF00107">
    <property type="entry name" value="ADH_zinc_N"/>
    <property type="match status" value="1"/>
</dbReference>
<dbReference type="SMART" id="SM00829">
    <property type="entry name" value="PKS_ER"/>
    <property type="match status" value="1"/>
</dbReference>
<dbReference type="Pfam" id="PF08240">
    <property type="entry name" value="ADH_N"/>
    <property type="match status" value="1"/>
</dbReference>
<dbReference type="SUPFAM" id="SSF51735">
    <property type="entry name" value="NAD(P)-binding Rossmann-fold domains"/>
    <property type="match status" value="1"/>
</dbReference>
<gene>
    <name evidence="2" type="ORF">TIFTF001_019400</name>
</gene>
<keyword evidence="3" id="KW-1185">Reference proteome</keyword>
<organism evidence="2 3">
    <name type="scientific">Ficus carica</name>
    <name type="common">Common fig</name>
    <dbReference type="NCBI Taxonomy" id="3494"/>
    <lineage>
        <taxon>Eukaryota</taxon>
        <taxon>Viridiplantae</taxon>
        <taxon>Streptophyta</taxon>
        <taxon>Embryophyta</taxon>
        <taxon>Tracheophyta</taxon>
        <taxon>Spermatophyta</taxon>
        <taxon>Magnoliopsida</taxon>
        <taxon>eudicotyledons</taxon>
        <taxon>Gunneridae</taxon>
        <taxon>Pentapetalae</taxon>
        <taxon>rosids</taxon>
        <taxon>fabids</taxon>
        <taxon>Rosales</taxon>
        <taxon>Moraceae</taxon>
        <taxon>Ficeae</taxon>
        <taxon>Ficus</taxon>
    </lineage>
</organism>
<dbReference type="SUPFAM" id="SSF50129">
    <property type="entry name" value="GroES-like"/>
    <property type="match status" value="1"/>
</dbReference>
<dbReference type="InterPro" id="IPR036291">
    <property type="entry name" value="NAD(P)-bd_dom_sf"/>
</dbReference>
<dbReference type="InterPro" id="IPR013154">
    <property type="entry name" value="ADH-like_N"/>
</dbReference>
<dbReference type="PANTHER" id="PTHR44013:SF1">
    <property type="entry name" value="ZINC-TYPE ALCOHOL DEHYDROGENASE-LIKE PROTEIN C16A3.02C"/>
    <property type="match status" value="1"/>
</dbReference>
<dbReference type="EMBL" id="BTGU01000033">
    <property type="protein sequence ID" value="GMN50252.1"/>
    <property type="molecule type" value="Genomic_DNA"/>
</dbReference>
<dbReference type="InterPro" id="IPR013149">
    <property type="entry name" value="ADH-like_C"/>
</dbReference>
<dbReference type="Proteomes" id="UP001187192">
    <property type="component" value="Unassembled WGS sequence"/>
</dbReference>
<name>A0AA88ABN0_FICCA</name>
<evidence type="ECO:0000313" key="2">
    <source>
        <dbReference type="EMBL" id="GMN50252.1"/>
    </source>
</evidence>
<dbReference type="InterPro" id="IPR052733">
    <property type="entry name" value="Chloroplast_QOR"/>
</dbReference>
<evidence type="ECO:0000259" key="1">
    <source>
        <dbReference type="SMART" id="SM00829"/>
    </source>
</evidence>
<dbReference type="GO" id="GO:0016491">
    <property type="term" value="F:oxidoreductase activity"/>
    <property type="evidence" value="ECO:0007669"/>
    <property type="project" value="InterPro"/>
</dbReference>
<evidence type="ECO:0000313" key="3">
    <source>
        <dbReference type="Proteomes" id="UP001187192"/>
    </source>
</evidence>
<feature type="domain" description="Enoyl reductase (ER)" evidence="1">
    <location>
        <begin position="16"/>
        <end position="282"/>
    </location>
</feature>
<protein>
    <recommendedName>
        <fullName evidence="1">Enoyl reductase (ER) domain-containing protein</fullName>
    </recommendedName>
</protein>
<sequence>MAEKLMHAVQYSSYGGGASGLEHVEIPLPYLNKEEVLVKVEAASINPVDWKFQKGLLRPVFPFKFPYIPCGDVAGEIVEVGSSVKNFKAGDKVVAIVDPRAFTRTLGMKLDGSDRPINILVTAASGGVGHFVVQIAKLGNAHVTATCGARNLKFVKSLGADEVIDYKTPEGAALKSPSGRKYDVVIHCALGIPWSTFEPNLSPDGKVVDVTPGLSTLTTHALQKLTFSKKQLVPLLLSLDIKDLDFLVNLVKEGKCWPFPVEAVPFGSLGYAACDRGGKDAVRRLWVEDGGGGGCSVPGDCHRRQGGKGGKDACNAKK</sequence>
<accession>A0AA88ABN0</accession>
<comment type="caution">
    <text evidence="2">The sequence shown here is derived from an EMBL/GenBank/DDBJ whole genome shotgun (WGS) entry which is preliminary data.</text>
</comment>
<dbReference type="InterPro" id="IPR011032">
    <property type="entry name" value="GroES-like_sf"/>
</dbReference>
<reference evidence="2" key="1">
    <citation type="submission" date="2023-07" db="EMBL/GenBank/DDBJ databases">
        <title>draft genome sequence of fig (Ficus carica).</title>
        <authorList>
            <person name="Takahashi T."/>
            <person name="Nishimura K."/>
        </authorList>
    </citation>
    <scope>NUCLEOTIDE SEQUENCE</scope>
</reference>
<dbReference type="Gene3D" id="3.40.50.720">
    <property type="entry name" value="NAD(P)-binding Rossmann-like Domain"/>
    <property type="match status" value="1"/>
</dbReference>
<dbReference type="Gene3D" id="3.90.180.10">
    <property type="entry name" value="Medium-chain alcohol dehydrogenases, catalytic domain"/>
    <property type="match status" value="1"/>
</dbReference>
<dbReference type="CDD" id="cd08267">
    <property type="entry name" value="MDR1"/>
    <property type="match status" value="1"/>
</dbReference>
<proteinExistence type="predicted"/>